<dbReference type="Proteomes" id="UP000053825">
    <property type="component" value="Unassembled WGS sequence"/>
</dbReference>
<evidence type="ECO:0000313" key="2">
    <source>
        <dbReference type="EMBL" id="KOC67627.1"/>
    </source>
</evidence>
<feature type="transmembrane region" description="Helical" evidence="1">
    <location>
        <begin position="6"/>
        <end position="25"/>
    </location>
</feature>
<keyword evidence="1" id="KW-1133">Transmembrane helix</keyword>
<proteinExistence type="predicted"/>
<keyword evidence="1" id="KW-0812">Transmembrane</keyword>
<protein>
    <submittedName>
        <fullName evidence="2">Uncharacterized protein</fullName>
    </submittedName>
</protein>
<dbReference type="AlphaFoldDB" id="A0A0L7R9T2"/>
<reference evidence="2 3" key="1">
    <citation type="submission" date="2015-07" db="EMBL/GenBank/DDBJ databases">
        <title>The genome of Habropoda laboriosa.</title>
        <authorList>
            <person name="Pan H."/>
            <person name="Kapheim K."/>
        </authorList>
    </citation>
    <scope>NUCLEOTIDE SEQUENCE [LARGE SCALE GENOMIC DNA]</scope>
    <source>
        <strain evidence="2">0110345459</strain>
    </source>
</reference>
<feature type="transmembrane region" description="Helical" evidence="1">
    <location>
        <begin position="98"/>
        <end position="117"/>
    </location>
</feature>
<sequence length="178" mass="20840">MTQLVHTIWAFLLNVFGFPIFRTCFANAMEDEECETLLLGPPFSSVFFSTGVYMIILNSTLFPRSFNEPKMIFLMLYETLRQLGMEDATVSFLTNKSLTMVLTYTVAITFFLLTLHVTDSVDYTIFRDFGATPFMSHVQEKLWCRLQQEFPFLNEETKACHCKIRRRRRSKSHLNNSR</sequence>
<gene>
    <name evidence="2" type="ORF">WH47_10402</name>
</gene>
<name>A0A0L7R9T2_9HYME</name>
<dbReference type="EMBL" id="KQ414621">
    <property type="protein sequence ID" value="KOC67627.1"/>
    <property type="molecule type" value="Genomic_DNA"/>
</dbReference>
<keyword evidence="3" id="KW-1185">Reference proteome</keyword>
<evidence type="ECO:0000256" key="1">
    <source>
        <dbReference type="SAM" id="Phobius"/>
    </source>
</evidence>
<organism evidence="2 3">
    <name type="scientific">Habropoda laboriosa</name>
    <dbReference type="NCBI Taxonomy" id="597456"/>
    <lineage>
        <taxon>Eukaryota</taxon>
        <taxon>Metazoa</taxon>
        <taxon>Ecdysozoa</taxon>
        <taxon>Arthropoda</taxon>
        <taxon>Hexapoda</taxon>
        <taxon>Insecta</taxon>
        <taxon>Pterygota</taxon>
        <taxon>Neoptera</taxon>
        <taxon>Endopterygota</taxon>
        <taxon>Hymenoptera</taxon>
        <taxon>Apocrita</taxon>
        <taxon>Aculeata</taxon>
        <taxon>Apoidea</taxon>
        <taxon>Anthophila</taxon>
        <taxon>Apidae</taxon>
        <taxon>Habropoda</taxon>
    </lineage>
</organism>
<dbReference type="OrthoDB" id="7686821at2759"/>
<accession>A0A0L7R9T2</accession>
<evidence type="ECO:0000313" key="3">
    <source>
        <dbReference type="Proteomes" id="UP000053825"/>
    </source>
</evidence>
<keyword evidence="1" id="KW-0472">Membrane</keyword>
<feature type="transmembrane region" description="Helical" evidence="1">
    <location>
        <begin position="37"/>
        <end position="56"/>
    </location>
</feature>